<dbReference type="FunFam" id="3.40.50.2300:FF:000001">
    <property type="entry name" value="DNA-binding response regulator PhoB"/>
    <property type="match status" value="1"/>
</dbReference>
<dbReference type="PANTHER" id="PTHR48111:SF26">
    <property type="entry name" value="STAGE 0 SPORULATION PROTEIN A HOMOLOG"/>
    <property type="match status" value="1"/>
</dbReference>
<dbReference type="Pfam" id="PF00072">
    <property type="entry name" value="Response_reg"/>
    <property type="match status" value="1"/>
</dbReference>
<keyword evidence="2 7" id="KW-0597">Phosphoprotein</keyword>
<evidence type="ECO:0000256" key="3">
    <source>
        <dbReference type="ARBA" id="ARBA00023012"/>
    </source>
</evidence>
<dbReference type="Pfam" id="PF00486">
    <property type="entry name" value="Trans_reg_C"/>
    <property type="match status" value="1"/>
</dbReference>
<keyword evidence="12" id="KW-1185">Reference proteome</keyword>
<dbReference type="GO" id="GO:0032993">
    <property type="term" value="C:protein-DNA complex"/>
    <property type="evidence" value="ECO:0007669"/>
    <property type="project" value="TreeGrafter"/>
</dbReference>
<dbReference type="PANTHER" id="PTHR48111">
    <property type="entry name" value="REGULATOR OF RPOS"/>
    <property type="match status" value="1"/>
</dbReference>
<dbReference type="PROSITE" id="PS50110">
    <property type="entry name" value="RESPONSE_REGULATORY"/>
    <property type="match status" value="1"/>
</dbReference>
<feature type="domain" description="OmpR/PhoB-type" evidence="10">
    <location>
        <begin position="133"/>
        <end position="232"/>
    </location>
</feature>
<dbReference type="PROSITE" id="PS51755">
    <property type="entry name" value="OMPR_PHOB"/>
    <property type="match status" value="1"/>
</dbReference>
<dbReference type="EMBL" id="JAGYPG010000003">
    <property type="protein sequence ID" value="MBS4196713.1"/>
    <property type="molecule type" value="Genomic_DNA"/>
</dbReference>
<protein>
    <submittedName>
        <fullName evidence="11">Response regulator transcription factor</fullName>
    </submittedName>
</protein>
<comment type="subcellular location">
    <subcellularLocation>
        <location evidence="1">Cytoplasm</location>
    </subcellularLocation>
</comment>
<feature type="domain" description="Response regulatory" evidence="9">
    <location>
        <begin position="7"/>
        <end position="120"/>
    </location>
</feature>
<evidence type="ECO:0000256" key="6">
    <source>
        <dbReference type="ARBA" id="ARBA00023163"/>
    </source>
</evidence>
<proteinExistence type="predicted"/>
<evidence type="ECO:0000256" key="5">
    <source>
        <dbReference type="ARBA" id="ARBA00023125"/>
    </source>
</evidence>
<evidence type="ECO:0000256" key="1">
    <source>
        <dbReference type="ARBA" id="ARBA00004496"/>
    </source>
</evidence>
<keyword evidence="4" id="KW-0805">Transcription regulation</keyword>
<dbReference type="Proteomes" id="UP000681414">
    <property type="component" value="Unassembled WGS sequence"/>
</dbReference>
<evidence type="ECO:0000256" key="8">
    <source>
        <dbReference type="PROSITE-ProRule" id="PRU01091"/>
    </source>
</evidence>
<dbReference type="AlphaFoldDB" id="A0A942YGZ2"/>
<dbReference type="FunFam" id="1.10.10.10:FF:000018">
    <property type="entry name" value="DNA-binding response regulator ResD"/>
    <property type="match status" value="1"/>
</dbReference>
<keyword evidence="6" id="KW-0804">Transcription</keyword>
<feature type="modified residue" description="4-aspartylphosphate" evidence="7">
    <location>
        <position position="56"/>
    </location>
</feature>
<dbReference type="Gene3D" id="1.10.10.10">
    <property type="entry name" value="Winged helix-like DNA-binding domain superfamily/Winged helix DNA-binding domain"/>
    <property type="match status" value="1"/>
</dbReference>
<keyword evidence="5 8" id="KW-0238">DNA-binding</keyword>
<dbReference type="GO" id="GO:0005829">
    <property type="term" value="C:cytosol"/>
    <property type="evidence" value="ECO:0007669"/>
    <property type="project" value="TreeGrafter"/>
</dbReference>
<evidence type="ECO:0000313" key="11">
    <source>
        <dbReference type="EMBL" id="MBS4196713.1"/>
    </source>
</evidence>
<dbReference type="InterPro" id="IPR011006">
    <property type="entry name" value="CheY-like_superfamily"/>
</dbReference>
<dbReference type="GO" id="GO:0000976">
    <property type="term" value="F:transcription cis-regulatory region binding"/>
    <property type="evidence" value="ECO:0007669"/>
    <property type="project" value="TreeGrafter"/>
</dbReference>
<dbReference type="InterPro" id="IPR016032">
    <property type="entry name" value="Sig_transdc_resp-reg_C-effctor"/>
</dbReference>
<name>A0A942YGZ2_9BACI</name>
<dbReference type="SMART" id="SM00448">
    <property type="entry name" value="REC"/>
    <property type="match status" value="1"/>
</dbReference>
<dbReference type="CDD" id="cd00383">
    <property type="entry name" value="trans_reg_C"/>
    <property type="match status" value="1"/>
</dbReference>
<reference evidence="11 12" key="1">
    <citation type="submission" date="2021-05" db="EMBL/GenBank/DDBJ databases">
        <title>Novel Bacillus species.</title>
        <authorList>
            <person name="Liu G."/>
        </authorList>
    </citation>
    <scope>NUCLEOTIDE SEQUENCE [LARGE SCALE GENOMIC DNA]</scope>
    <source>
        <strain evidence="12">FJAT-49780</strain>
    </source>
</reference>
<dbReference type="InterPro" id="IPR036388">
    <property type="entry name" value="WH-like_DNA-bd_sf"/>
</dbReference>
<evidence type="ECO:0000259" key="10">
    <source>
        <dbReference type="PROSITE" id="PS51755"/>
    </source>
</evidence>
<dbReference type="SMART" id="SM00862">
    <property type="entry name" value="Trans_reg_C"/>
    <property type="match status" value="1"/>
</dbReference>
<comment type="caution">
    <text evidence="11">The sequence shown here is derived from an EMBL/GenBank/DDBJ whole genome shotgun (WGS) entry which is preliminary data.</text>
</comment>
<accession>A0A942YGZ2</accession>
<sequence>METMTKKILIIEDDQSIAELERDYLEIEGFQVEIATEGKSGLDAALHRHFDLIILDLMIPNINGFDICKRVREVSNIPIIMVTAKFEDIDKVRGLGLGADDYVVKPFSPRELVARVKAHISRYERLIQMDTPKDEIHIRGLQINTASRQVFLDGKEVLFTTKEFDLLSFFAIHPNQVFSKEELFEKIWGLDSMGDNATVTVHVKKIRKKIEKDTSKPEYIQTMWGSGYRFNG</sequence>
<dbReference type="GO" id="GO:0006355">
    <property type="term" value="P:regulation of DNA-templated transcription"/>
    <property type="evidence" value="ECO:0007669"/>
    <property type="project" value="InterPro"/>
</dbReference>
<evidence type="ECO:0000313" key="12">
    <source>
        <dbReference type="Proteomes" id="UP000681414"/>
    </source>
</evidence>
<dbReference type="SUPFAM" id="SSF46894">
    <property type="entry name" value="C-terminal effector domain of the bipartite response regulators"/>
    <property type="match status" value="1"/>
</dbReference>
<dbReference type="SUPFAM" id="SSF52172">
    <property type="entry name" value="CheY-like"/>
    <property type="match status" value="1"/>
</dbReference>
<organism evidence="11 12">
    <name type="scientific">Lederbergia citri</name>
    <dbReference type="NCBI Taxonomy" id="2833580"/>
    <lineage>
        <taxon>Bacteria</taxon>
        <taxon>Bacillati</taxon>
        <taxon>Bacillota</taxon>
        <taxon>Bacilli</taxon>
        <taxon>Bacillales</taxon>
        <taxon>Bacillaceae</taxon>
        <taxon>Lederbergia</taxon>
    </lineage>
</organism>
<dbReference type="GO" id="GO:0000156">
    <property type="term" value="F:phosphorelay response regulator activity"/>
    <property type="evidence" value="ECO:0007669"/>
    <property type="project" value="TreeGrafter"/>
</dbReference>
<evidence type="ECO:0000256" key="4">
    <source>
        <dbReference type="ARBA" id="ARBA00023015"/>
    </source>
</evidence>
<keyword evidence="3" id="KW-0902">Two-component regulatory system</keyword>
<gene>
    <name evidence="11" type="ORF">KHA97_16810</name>
</gene>
<dbReference type="Gene3D" id="3.40.50.2300">
    <property type="match status" value="1"/>
</dbReference>
<dbReference type="InterPro" id="IPR001789">
    <property type="entry name" value="Sig_transdc_resp-reg_receiver"/>
</dbReference>
<feature type="DNA-binding region" description="OmpR/PhoB-type" evidence="8">
    <location>
        <begin position="133"/>
        <end position="232"/>
    </location>
</feature>
<dbReference type="InterPro" id="IPR039420">
    <property type="entry name" value="WalR-like"/>
</dbReference>
<evidence type="ECO:0000256" key="7">
    <source>
        <dbReference type="PROSITE-ProRule" id="PRU00169"/>
    </source>
</evidence>
<dbReference type="InterPro" id="IPR001867">
    <property type="entry name" value="OmpR/PhoB-type_DNA-bd"/>
</dbReference>
<evidence type="ECO:0000256" key="2">
    <source>
        <dbReference type="ARBA" id="ARBA00022553"/>
    </source>
</evidence>
<dbReference type="CDD" id="cd17574">
    <property type="entry name" value="REC_OmpR"/>
    <property type="match status" value="1"/>
</dbReference>
<dbReference type="Gene3D" id="6.10.250.690">
    <property type="match status" value="1"/>
</dbReference>
<evidence type="ECO:0000259" key="9">
    <source>
        <dbReference type="PROSITE" id="PS50110"/>
    </source>
</evidence>